<accession>A0A944HC01</accession>
<reference evidence="1" key="1">
    <citation type="submission" date="2021-03" db="EMBL/GenBank/DDBJ databases">
        <title>Genomic analysis provides insights into the functional capacity of soil bacteria communities inhabiting an altitudinal gradient in the Atacama Desert.</title>
        <authorList>
            <person name="Gonzalez M."/>
            <person name="Maldonado J."/>
            <person name="Maza F."/>
            <person name="Hodar C."/>
            <person name="Cortes M."/>
            <person name="Palma R."/>
            <person name="Andreani C."/>
            <person name="Gaete A."/>
            <person name="Vasquez-Dean J."/>
            <person name="Acuna V."/>
            <person name="Aguado M."/>
            <person name="Mandakovic D."/>
            <person name="Latorre M."/>
            <person name="Orellana A."/>
            <person name="Gutierrez R."/>
            <person name="Montecino M."/>
            <person name="Allende M."/>
            <person name="Maass A."/>
            <person name="Cambiazo V."/>
        </authorList>
    </citation>
    <scope>NUCLEOTIDE SEQUENCE</scope>
    <source>
        <strain evidence="1">ISL-25</strain>
    </source>
</reference>
<evidence type="ECO:0000313" key="2">
    <source>
        <dbReference type="Proteomes" id="UP000692896"/>
    </source>
</evidence>
<evidence type="ECO:0000313" key="1">
    <source>
        <dbReference type="EMBL" id="MBT2329005.1"/>
    </source>
</evidence>
<dbReference type="AlphaFoldDB" id="A0A944HC01"/>
<dbReference type="Gene3D" id="3.30.1460.10">
    <property type="match status" value="1"/>
</dbReference>
<dbReference type="SUPFAM" id="SSF69635">
    <property type="entry name" value="Type III secretory system chaperone-like"/>
    <property type="match status" value="1"/>
</dbReference>
<protein>
    <submittedName>
        <fullName evidence="1">CesT family type III secretion system chaperone</fullName>
    </submittedName>
</protein>
<proteinExistence type="predicted"/>
<dbReference type="RefSeq" id="WP_214917897.1">
    <property type="nucleotide sequence ID" value="NZ_JAGGNX010000022.1"/>
</dbReference>
<dbReference type="Pfam" id="PF05932">
    <property type="entry name" value="CesT"/>
    <property type="match status" value="1"/>
</dbReference>
<gene>
    <name evidence="1" type="ORF">J7E47_09765</name>
</gene>
<sequence length="132" mass="14894">MKSSEARIDRFIARLGHQLGASLNLQHGVCALHDAKQQEAVIIESPEHSDNVILHCRLGAVLPGLDTLKQLLNLNFDVSSLRGCWLALDQGDVRLCTQREQDQLDEERFCDWVSGFVVQARETRTRLERCLG</sequence>
<name>A0A944HC01_PSEFL</name>
<dbReference type="GO" id="GO:0030254">
    <property type="term" value="P:protein secretion by the type III secretion system"/>
    <property type="evidence" value="ECO:0007669"/>
    <property type="project" value="InterPro"/>
</dbReference>
<organism evidence="1 2">
    <name type="scientific">Pseudomonas fluorescens</name>
    <dbReference type="NCBI Taxonomy" id="294"/>
    <lineage>
        <taxon>Bacteria</taxon>
        <taxon>Pseudomonadati</taxon>
        <taxon>Pseudomonadota</taxon>
        <taxon>Gammaproteobacteria</taxon>
        <taxon>Pseudomonadales</taxon>
        <taxon>Pseudomonadaceae</taxon>
        <taxon>Pseudomonas</taxon>
    </lineage>
</organism>
<dbReference type="InterPro" id="IPR010261">
    <property type="entry name" value="Tir_chaperone"/>
</dbReference>
<dbReference type="CDD" id="cd17024">
    <property type="entry name" value="T3SC_IA_DspF-like"/>
    <property type="match status" value="1"/>
</dbReference>
<dbReference type="Proteomes" id="UP000692896">
    <property type="component" value="Unassembled WGS sequence"/>
</dbReference>
<dbReference type="EMBL" id="JAGGOB010000020">
    <property type="protein sequence ID" value="MBT2329005.1"/>
    <property type="molecule type" value="Genomic_DNA"/>
</dbReference>
<comment type="caution">
    <text evidence="1">The sequence shown here is derived from an EMBL/GenBank/DDBJ whole genome shotgun (WGS) entry which is preliminary data.</text>
</comment>